<dbReference type="PROSITE" id="PS50294">
    <property type="entry name" value="WD_REPEATS_REGION"/>
    <property type="match status" value="1"/>
</dbReference>
<evidence type="ECO:0000256" key="3">
    <source>
        <dbReference type="ARBA" id="ARBA00022552"/>
    </source>
</evidence>
<dbReference type="Gene3D" id="2.130.10.10">
    <property type="entry name" value="YVTN repeat-like/Quinoprotein amine dehydrogenase"/>
    <property type="match status" value="2"/>
</dbReference>
<dbReference type="SMART" id="SM00320">
    <property type="entry name" value="WD40"/>
    <property type="match status" value="5"/>
</dbReference>
<reference evidence="11 12" key="2">
    <citation type="submission" date="2017-02" db="EMBL/GenBank/DDBJ databases">
        <title>A genome survey and senescence transcriptome analysis in Lentinula edodes.</title>
        <authorList>
            <person name="Sakamoto Y."/>
            <person name="Nakade K."/>
            <person name="Sato S."/>
            <person name="Yoshida Y."/>
            <person name="Miyazaki K."/>
            <person name="Natsume S."/>
            <person name="Konno N."/>
        </authorList>
    </citation>
    <scope>NUCLEOTIDE SEQUENCE [LARGE SCALE GENOMIC DNA]</scope>
    <source>
        <strain evidence="11 12">NBRC 111202</strain>
    </source>
</reference>
<evidence type="ECO:0000256" key="5">
    <source>
        <dbReference type="ARBA" id="ARBA00022737"/>
    </source>
</evidence>
<dbReference type="PROSITE" id="PS50082">
    <property type="entry name" value="WD_REPEATS_2"/>
    <property type="match status" value="1"/>
</dbReference>
<evidence type="ECO:0000256" key="7">
    <source>
        <dbReference type="ARBA" id="ARBA00076453"/>
    </source>
</evidence>
<dbReference type="EMBL" id="BDGU01000217">
    <property type="protein sequence ID" value="GAW04938.1"/>
    <property type="molecule type" value="Genomic_DNA"/>
</dbReference>
<dbReference type="SMART" id="SM01033">
    <property type="entry name" value="BING4CT"/>
    <property type="match status" value="1"/>
</dbReference>
<gene>
    <name evidence="11" type="ORF">LENED_006762</name>
</gene>
<comment type="subcellular location">
    <subcellularLocation>
        <location evidence="2">Nucleus</location>
        <location evidence="2">Nucleolus</location>
    </subcellularLocation>
</comment>
<dbReference type="Pfam" id="PF08149">
    <property type="entry name" value="BING4CT"/>
    <property type="match status" value="1"/>
</dbReference>
<reference evidence="11 12" key="1">
    <citation type="submission" date="2016-08" db="EMBL/GenBank/DDBJ databases">
        <authorList>
            <consortium name="Lentinula edodes genome sequencing consortium"/>
            <person name="Sakamoto Y."/>
            <person name="Nakade K."/>
            <person name="Sato S."/>
            <person name="Yoshida Y."/>
            <person name="Miyazaki K."/>
            <person name="Natsume S."/>
            <person name="Konno N."/>
        </authorList>
    </citation>
    <scope>NUCLEOTIDE SEQUENCE [LARGE SCALE GENOMIC DNA]</scope>
    <source>
        <strain evidence="11 12">NBRC 111202</strain>
    </source>
</reference>
<comment type="caution">
    <text evidence="11">The sequence shown here is derived from an EMBL/GenBank/DDBJ whole genome shotgun (WGS) entry which is preliminary data.</text>
</comment>
<keyword evidence="6" id="KW-0539">Nucleus</keyword>
<feature type="domain" description="BING4 C-terminal" evidence="10">
    <location>
        <begin position="393"/>
        <end position="476"/>
    </location>
</feature>
<dbReference type="PANTHER" id="PTHR14085:SF3">
    <property type="entry name" value="WD REPEAT-CONTAINING PROTEIN 46"/>
    <property type="match status" value="1"/>
</dbReference>
<dbReference type="Pfam" id="PF00400">
    <property type="entry name" value="WD40"/>
    <property type="match status" value="1"/>
</dbReference>
<evidence type="ECO:0000313" key="11">
    <source>
        <dbReference type="EMBL" id="GAW04938.1"/>
    </source>
</evidence>
<dbReference type="STRING" id="5353.A0A1Q3ECM0"/>
<feature type="region of interest" description="Disordered" evidence="9">
    <location>
        <begin position="1"/>
        <end position="67"/>
    </location>
</feature>
<dbReference type="SUPFAM" id="SSF50978">
    <property type="entry name" value="WD40 repeat-like"/>
    <property type="match status" value="1"/>
</dbReference>
<dbReference type="InterPro" id="IPR040315">
    <property type="entry name" value="WDR46/Utp7"/>
</dbReference>
<dbReference type="GO" id="GO:0000462">
    <property type="term" value="P:maturation of SSU-rRNA from tricistronic rRNA transcript (SSU-rRNA, 5.8S rRNA, LSU-rRNA)"/>
    <property type="evidence" value="ECO:0007669"/>
    <property type="project" value="TreeGrafter"/>
</dbReference>
<feature type="region of interest" description="Disordered" evidence="9">
    <location>
        <begin position="520"/>
        <end position="561"/>
    </location>
</feature>
<evidence type="ECO:0000256" key="8">
    <source>
        <dbReference type="PROSITE-ProRule" id="PRU00221"/>
    </source>
</evidence>
<evidence type="ECO:0000313" key="12">
    <source>
        <dbReference type="Proteomes" id="UP000188533"/>
    </source>
</evidence>
<feature type="compositionally biased region" description="Basic and acidic residues" evidence="9">
    <location>
        <begin position="522"/>
        <end position="531"/>
    </location>
</feature>
<feature type="compositionally biased region" description="Polar residues" evidence="9">
    <location>
        <begin position="29"/>
        <end position="52"/>
    </location>
</feature>
<accession>A0A1Q3ECM0</accession>
<dbReference type="InterPro" id="IPR036322">
    <property type="entry name" value="WD40_repeat_dom_sf"/>
</dbReference>
<keyword evidence="5" id="KW-0677">Repeat</keyword>
<evidence type="ECO:0000256" key="2">
    <source>
        <dbReference type="ARBA" id="ARBA00004604"/>
    </source>
</evidence>
<dbReference type="AlphaFoldDB" id="A0A1Q3ECM0"/>
<name>A0A1Q3ECM0_LENED</name>
<keyword evidence="12" id="KW-1185">Reference proteome</keyword>
<dbReference type="InterPro" id="IPR015943">
    <property type="entry name" value="WD40/YVTN_repeat-like_dom_sf"/>
</dbReference>
<organism evidence="11 12">
    <name type="scientific">Lentinula edodes</name>
    <name type="common">Shiitake mushroom</name>
    <name type="synonym">Lentinus edodes</name>
    <dbReference type="NCBI Taxonomy" id="5353"/>
    <lineage>
        <taxon>Eukaryota</taxon>
        <taxon>Fungi</taxon>
        <taxon>Dikarya</taxon>
        <taxon>Basidiomycota</taxon>
        <taxon>Agaricomycotina</taxon>
        <taxon>Agaricomycetes</taxon>
        <taxon>Agaricomycetidae</taxon>
        <taxon>Agaricales</taxon>
        <taxon>Marasmiineae</taxon>
        <taxon>Omphalotaceae</taxon>
        <taxon>Lentinula</taxon>
    </lineage>
</organism>
<keyword evidence="4 8" id="KW-0853">WD repeat</keyword>
<dbReference type="Proteomes" id="UP000188533">
    <property type="component" value="Unassembled WGS sequence"/>
</dbReference>
<evidence type="ECO:0000256" key="4">
    <source>
        <dbReference type="ARBA" id="ARBA00022574"/>
    </source>
</evidence>
<evidence type="ECO:0000256" key="9">
    <source>
        <dbReference type="SAM" id="MobiDB-lite"/>
    </source>
</evidence>
<feature type="region of interest" description="Disordered" evidence="9">
    <location>
        <begin position="483"/>
        <end position="503"/>
    </location>
</feature>
<feature type="compositionally biased region" description="Basic residues" evidence="9">
    <location>
        <begin position="552"/>
        <end position="561"/>
    </location>
</feature>
<dbReference type="GO" id="GO:0030686">
    <property type="term" value="C:90S preribosome"/>
    <property type="evidence" value="ECO:0007669"/>
    <property type="project" value="TreeGrafter"/>
</dbReference>
<dbReference type="InterPro" id="IPR012952">
    <property type="entry name" value="BING4_C_dom"/>
</dbReference>
<protein>
    <recommendedName>
        <fullName evidence="7">U three protein 7</fullName>
    </recommendedName>
</protein>
<keyword evidence="3" id="KW-0698">rRNA processing</keyword>
<dbReference type="InterPro" id="IPR001680">
    <property type="entry name" value="WD40_rpt"/>
</dbReference>
<dbReference type="PANTHER" id="PTHR14085">
    <property type="entry name" value="WD-REPEAT PROTEIN BING4"/>
    <property type="match status" value="1"/>
</dbReference>
<dbReference type="FunFam" id="2.130.10.10:FF:000378">
    <property type="entry name" value="U3 small nucleolar RNA-associated protein 7"/>
    <property type="match status" value="1"/>
</dbReference>
<feature type="repeat" description="WD" evidence="8">
    <location>
        <begin position="300"/>
        <end position="334"/>
    </location>
</feature>
<comment type="function">
    <text evidence="1">Involved in nucleolar processing of pre-18S ribosomal RNA.</text>
</comment>
<dbReference type="GO" id="GO:0032040">
    <property type="term" value="C:small-subunit processome"/>
    <property type="evidence" value="ECO:0007669"/>
    <property type="project" value="TreeGrafter"/>
</dbReference>
<sequence>MDALIAKADATQPLSKKRKRTHPSDSKPGPSQKSDKTSASITKNTSLPTSLRSRTDKSADAPQYKHIANPKLRRSLVKTSTHIAQSQALLSDAIDLLPSEETGFVQAEDTMERTWRLSQVDIVKEAGGEAARGRLEMKLDGGPYRVRYTKNGRHMAIAGRTGHVASFDTLTGAVHSELQLGETCSDVVFLQDHSFYAVAQQKYVFIYDRDGVEIHKLKAHVSPTRLEFLPYHWLLASVGTAGYLKYQDTSTGQLVAEHRTALGACSVLAQNPHNAVLYLGHQNGCVTLWTPNLPHPAVKVLAHLGPLSSVSIDPSESGRYMATTGKDGSVKVWDCRNWKGAVREWTLRSGGKGDAEVEWSQKGVLAVGSGGSVNMYTSPSIKTPHHSSYQPPLYLTHPLLSASHRPITSLRFAPLQDILTIGHAKGTSSILVPGAGEGGMDTGEGLDLYEGVKGRREREVRGLLDKIQPDMITLDPEIVGSLAPPSKLTIHTNGGTGSSRAAEIPFARLPRAERLRVSGKADLTEEFHSDAESADGSDDTRKKVDNEAQEKRKMRGKGKSLKRYLRKQRKNVIDPAAVAIRSKIEKQKAERKAEIQGLKGIGMGANAVHTVAGKSPKVLHTDLAMEIAKVVDTWSLAPIGGLSDPAICQNVNRSGGGKITLLRGILPNWKQ</sequence>
<proteinExistence type="predicted"/>
<evidence type="ECO:0000259" key="10">
    <source>
        <dbReference type="SMART" id="SM01033"/>
    </source>
</evidence>
<evidence type="ECO:0000256" key="6">
    <source>
        <dbReference type="ARBA" id="ARBA00023242"/>
    </source>
</evidence>
<evidence type="ECO:0000256" key="1">
    <source>
        <dbReference type="ARBA" id="ARBA00004099"/>
    </source>
</evidence>
<feature type="compositionally biased region" description="Basic and acidic residues" evidence="9">
    <location>
        <begin position="538"/>
        <end position="551"/>
    </location>
</feature>